<evidence type="ECO:0000313" key="3">
    <source>
        <dbReference type="Proteomes" id="UP000266841"/>
    </source>
</evidence>
<organism evidence="2 3">
    <name type="scientific">Thalassiosira oceanica</name>
    <name type="common">Marine diatom</name>
    <dbReference type="NCBI Taxonomy" id="159749"/>
    <lineage>
        <taxon>Eukaryota</taxon>
        <taxon>Sar</taxon>
        <taxon>Stramenopiles</taxon>
        <taxon>Ochrophyta</taxon>
        <taxon>Bacillariophyta</taxon>
        <taxon>Coscinodiscophyceae</taxon>
        <taxon>Thalassiosirophycidae</taxon>
        <taxon>Thalassiosirales</taxon>
        <taxon>Thalassiosiraceae</taxon>
        <taxon>Thalassiosira</taxon>
    </lineage>
</organism>
<evidence type="ECO:0000256" key="1">
    <source>
        <dbReference type="SAM" id="MobiDB-lite"/>
    </source>
</evidence>
<protein>
    <submittedName>
        <fullName evidence="2">Uncharacterized protein</fullName>
    </submittedName>
</protein>
<evidence type="ECO:0000313" key="2">
    <source>
        <dbReference type="EMBL" id="EJK65090.1"/>
    </source>
</evidence>
<sequence>MTSGQAGGASRGRSVRASKSTAPPRMACQDDSVANIMLSEAHYRRQLPRAEAFRLEMNDIAADTAESHNLSPTWWMKSAVAKPIVSSSQALARYPLQAYEGRFRHYTRTNKYNAESGGRGVYRRAMVVVVPAIKLKAGLI</sequence>
<dbReference type="AlphaFoldDB" id="K0SI89"/>
<gene>
    <name evidence="2" type="ORF">THAOC_14103</name>
</gene>
<proteinExistence type="predicted"/>
<reference evidence="2 3" key="1">
    <citation type="journal article" date="2012" name="Genome Biol.">
        <title>Genome and low-iron response of an oceanic diatom adapted to chronic iron limitation.</title>
        <authorList>
            <person name="Lommer M."/>
            <person name="Specht M."/>
            <person name="Roy A.S."/>
            <person name="Kraemer L."/>
            <person name="Andreson R."/>
            <person name="Gutowska M.A."/>
            <person name="Wolf J."/>
            <person name="Bergner S.V."/>
            <person name="Schilhabel M.B."/>
            <person name="Klostermeier U.C."/>
            <person name="Beiko R.G."/>
            <person name="Rosenstiel P."/>
            <person name="Hippler M."/>
            <person name="Laroche J."/>
        </authorList>
    </citation>
    <scope>NUCLEOTIDE SEQUENCE [LARGE SCALE GENOMIC DNA]</scope>
    <source>
        <strain evidence="2 3">CCMP1005</strain>
    </source>
</reference>
<feature type="compositionally biased region" description="Gly residues" evidence="1">
    <location>
        <begin position="1"/>
        <end position="10"/>
    </location>
</feature>
<comment type="caution">
    <text evidence="2">The sequence shown here is derived from an EMBL/GenBank/DDBJ whole genome shotgun (WGS) entry which is preliminary data.</text>
</comment>
<feature type="region of interest" description="Disordered" evidence="1">
    <location>
        <begin position="1"/>
        <end position="28"/>
    </location>
</feature>
<keyword evidence="3" id="KW-1185">Reference proteome</keyword>
<name>K0SI89_THAOC</name>
<dbReference type="EMBL" id="AGNL01016441">
    <property type="protein sequence ID" value="EJK65090.1"/>
    <property type="molecule type" value="Genomic_DNA"/>
</dbReference>
<dbReference type="Proteomes" id="UP000266841">
    <property type="component" value="Unassembled WGS sequence"/>
</dbReference>
<accession>K0SI89</accession>